<dbReference type="KEGG" id="sedi:EBB79_23785"/>
<reference evidence="1 2" key="1">
    <citation type="submission" date="2018-10" db="EMBL/GenBank/DDBJ databases">
        <title>Parasedimentitalea marina sp. nov., a psychrophilic bacterium isolated from deep seawater of the New Britain Trench.</title>
        <authorList>
            <person name="Cao J."/>
        </authorList>
    </citation>
    <scope>NUCLEOTIDE SEQUENCE [LARGE SCALE GENOMIC DNA]</scope>
    <source>
        <strain evidence="1 2">W43</strain>
        <plasmid evidence="1 2">pW43C</plasmid>
    </source>
</reference>
<dbReference type="PANTHER" id="PTHR18964">
    <property type="entry name" value="ROK (REPRESSOR, ORF, KINASE) FAMILY"/>
    <property type="match status" value="1"/>
</dbReference>
<dbReference type="InterPro" id="IPR000600">
    <property type="entry name" value="ROK"/>
</dbReference>
<protein>
    <submittedName>
        <fullName evidence="1">ROK family transcriptional regulator</fullName>
    </submittedName>
</protein>
<dbReference type="Proteomes" id="UP000283063">
    <property type="component" value="Plasmid pW43C"/>
</dbReference>
<dbReference type="EMBL" id="CP033222">
    <property type="protein sequence ID" value="AZV80946.1"/>
    <property type="molecule type" value="Genomic_DNA"/>
</dbReference>
<sequence>MTLTHMDRPVLSRSERKIMGIVRAHEPIARSEITEFTTLSQQSVHRLVEGLTEQNLLCSKKAVIKGRGKPSPLVVLNNQATYSLGVSVRSDNIQLIAVDLSGVELLRTELLAAPNDPDGALDELRRIRAEWTTSAELQNRAAIGVGVAMQGYRISKMNRFTVPVPIKNWSGMPIDDTFRDTLGLAAFTENNATCAVIAEHHRARNDGYQNLAYLSFNFGYGGGIVNEGHALIGGFGNAGELGTLLAGDTFSSRPALGELVKRLNASGVALSGIPDLQQKFDPNWPAVGEWLQEVSPALNLSIRAIRSIVDPQAIFFGGEAPAALREMLIGICEHPTANRYGEVLPFPMLLPSRIYGDAAIHGAAILPARNLIF</sequence>
<dbReference type="InterPro" id="IPR036388">
    <property type="entry name" value="WH-like_DNA-bd_sf"/>
</dbReference>
<dbReference type="GO" id="GO:0019262">
    <property type="term" value="P:N-acetylneuraminate catabolic process"/>
    <property type="evidence" value="ECO:0007669"/>
    <property type="project" value="TreeGrafter"/>
</dbReference>
<dbReference type="Gene3D" id="1.10.10.10">
    <property type="entry name" value="Winged helix-like DNA-binding domain superfamily/Winged helix DNA-binding domain"/>
    <property type="match status" value="1"/>
</dbReference>
<dbReference type="RefSeq" id="WP_127751447.1">
    <property type="nucleotide sequence ID" value="NZ_CP033222.1"/>
</dbReference>
<proteinExistence type="predicted"/>
<dbReference type="GO" id="GO:0009384">
    <property type="term" value="F:N-acylmannosamine kinase activity"/>
    <property type="evidence" value="ECO:0007669"/>
    <property type="project" value="TreeGrafter"/>
</dbReference>
<geneLocation type="plasmid" evidence="1 2">
    <name>pW43C</name>
</geneLocation>
<dbReference type="SUPFAM" id="SSF46785">
    <property type="entry name" value="Winged helix' DNA-binding domain"/>
    <property type="match status" value="1"/>
</dbReference>
<evidence type="ECO:0000313" key="1">
    <source>
        <dbReference type="EMBL" id="AZV80946.1"/>
    </source>
</evidence>
<dbReference type="InterPro" id="IPR036390">
    <property type="entry name" value="WH_DNA-bd_sf"/>
</dbReference>
<gene>
    <name evidence="1" type="ORF">EBB79_23785</name>
</gene>
<keyword evidence="2" id="KW-1185">Reference proteome</keyword>
<dbReference type="Gene3D" id="3.30.420.40">
    <property type="match status" value="2"/>
</dbReference>
<dbReference type="Pfam" id="PF00480">
    <property type="entry name" value="ROK"/>
    <property type="match status" value="1"/>
</dbReference>
<name>A0A3T0NA88_9RHOB</name>
<evidence type="ECO:0000313" key="2">
    <source>
        <dbReference type="Proteomes" id="UP000283063"/>
    </source>
</evidence>
<organism evidence="1 2">
    <name type="scientific">Parasedimentitalea marina</name>
    <dbReference type="NCBI Taxonomy" id="2483033"/>
    <lineage>
        <taxon>Bacteria</taxon>
        <taxon>Pseudomonadati</taxon>
        <taxon>Pseudomonadota</taxon>
        <taxon>Alphaproteobacteria</taxon>
        <taxon>Rhodobacterales</taxon>
        <taxon>Paracoccaceae</taxon>
        <taxon>Parasedimentitalea</taxon>
    </lineage>
</organism>
<dbReference type="AlphaFoldDB" id="A0A3T0NA88"/>
<dbReference type="SUPFAM" id="SSF53067">
    <property type="entry name" value="Actin-like ATPase domain"/>
    <property type="match status" value="1"/>
</dbReference>
<dbReference type="OrthoDB" id="8595273at2"/>
<dbReference type="InterPro" id="IPR043129">
    <property type="entry name" value="ATPase_NBD"/>
</dbReference>
<accession>A0A3T0NA88</accession>
<dbReference type="PANTHER" id="PTHR18964:SF169">
    <property type="entry name" value="N-ACETYLMANNOSAMINE KINASE"/>
    <property type="match status" value="1"/>
</dbReference>
<keyword evidence="1" id="KW-0614">Plasmid</keyword>